<dbReference type="OrthoDB" id="8602490at2"/>
<proteinExistence type="predicted"/>
<comment type="caution">
    <text evidence="1">The sequence shown here is derived from an EMBL/GenBank/DDBJ whole genome shotgun (WGS) entry which is preliminary data.</text>
</comment>
<name>A0A2P7U1P0_9NEIS</name>
<gene>
    <name evidence="1" type="ORF">C7N83_03730</name>
</gene>
<dbReference type="AlphaFoldDB" id="A0A2P7U1P0"/>
<dbReference type="RefSeq" id="WP_070654866.1">
    <property type="nucleotide sequence ID" value="NZ_PXYY01000013.1"/>
</dbReference>
<accession>A0A2P7U1P0</accession>
<keyword evidence="2" id="KW-1185">Reference proteome</keyword>
<dbReference type="Proteomes" id="UP000241868">
    <property type="component" value="Unassembled WGS sequence"/>
</dbReference>
<dbReference type="EMBL" id="PXYY01000013">
    <property type="protein sequence ID" value="PSJ80898.1"/>
    <property type="molecule type" value="Genomic_DNA"/>
</dbReference>
<reference evidence="1 2" key="1">
    <citation type="submission" date="2018-03" db="EMBL/GenBank/DDBJ databases">
        <title>Neisseria weixii sp. nov., isolated from the intestinal contents of Tibetan Plateau pika (Ochotona curzoniae) in Yushu, Qinghai Province, China.</title>
        <authorList>
            <person name="Gui Z."/>
        </authorList>
    </citation>
    <scope>NUCLEOTIDE SEQUENCE [LARGE SCALE GENOMIC DNA]</scope>
    <source>
        <strain evidence="1 2">ATCC 51483</strain>
    </source>
</reference>
<evidence type="ECO:0000313" key="2">
    <source>
        <dbReference type="Proteomes" id="UP000241868"/>
    </source>
</evidence>
<sequence>MFYISEEELRFKKDTNPDYLNEKLCHVFIAEMFRLKEIYPISDFKNMVKSAAQYFLNRTYLDDMLVFFEDGSYLKFQFLEHGFECKEFYDGQISTAYYYGRYSIRM</sequence>
<organism evidence="1 2">
    <name type="scientific">Neisseria iguanae</name>
    <dbReference type="NCBI Taxonomy" id="90242"/>
    <lineage>
        <taxon>Bacteria</taxon>
        <taxon>Pseudomonadati</taxon>
        <taxon>Pseudomonadota</taxon>
        <taxon>Betaproteobacteria</taxon>
        <taxon>Neisseriales</taxon>
        <taxon>Neisseriaceae</taxon>
        <taxon>Neisseria</taxon>
    </lineage>
</organism>
<evidence type="ECO:0000313" key="1">
    <source>
        <dbReference type="EMBL" id="PSJ80898.1"/>
    </source>
</evidence>
<protein>
    <submittedName>
        <fullName evidence="1">Uncharacterized protein</fullName>
    </submittedName>
</protein>